<dbReference type="VEuPathDB" id="TriTrypDB:LpyrH10_11_1680"/>
<evidence type="ECO:0000313" key="2">
    <source>
        <dbReference type="EMBL" id="KPA79219.1"/>
    </source>
</evidence>
<protein>
    <submittedName>
        <fullName evidence="2">Uncharacterized protein</fullName>
    </submittedName>
</protein>
<feature type="region of interest" description="Disordered" evidence="1">
    <location>
        <begin position="393"/>
        <end position="670"/>
    </location>
</feature>
<feature type="compositionally biased region" description="Low complexity" evidence="1">
    <location>
        <begin position="66"/>
        <end position="84"/>
    </location>
</feature>
<feature type="compositionally biased region" description="Low complexity" evidence="1">
    <location>
        <begin position="608"/>
        <end position="625"/>
    </location>
</feature>
<evidence type="ECO:0000256" key="1">
    <source>
        <dbReference type="SAM" id="MobiDB-lite"/>
    </source>
</evidence>
<feature type="compositionally biased region" description="Low complexity" evidence="1">
    <location>
        <begin position="491"/>
        <end position="501"/>
    </location>
</feature>
<feature type="compositionally biased region" description="Low complexity" evidence="1">
    <location>
        <begin position="336"/>
        <end position="355"/>
    </location>
</feature>
<sequence>MSSSSEEEGRPAAGVRKFKLDNSESSSSSSVDGDVDRANGATAKRHASASTANAGGGAATTRHRAGSLSSLDLSTSSSNSSSSSFGVLALPAAFRSAAAVSAAVQKQLRHGSRSSSSAAEDVDKPPQLTRSVGGEETAAATLAVTASEVASDGASRLRQIKEEEIPDKTAGTAITSTLNSGSAAAAALPAAPAVESDTTKSSPASASSPSFRAGADFFFKRHGTPPRRTSTPGTQESSAPAAVAQFAVPAGSDGGDSSTAASGKDSVAATTHPRPTRTSHSIAAVPAPVSSGAERREPPVTSPLTAIQAARDRPTPASGPSAVRKFPVMGDRPSHATAASIGTSSRTSTTAAAPPLSSPPPLKAPPVTAAAAAVSKRAAVAVPPALQIRKVATDLDSGAEESTGGHAPRATLAAGPTKDTEALPAAAKSSARASTSEASVFGAALATRPETSQEETANQSAIPNNNPGSPSLSGPSGNLAYNRVSARGIGSVPASVIAAPSRPRRRALPTEHTMSGEAAAEGSGPIPSTHRSTPSTNEPPTESGAPAEKEKANTDEVTLSPPLVSTAVTGQTAAPPHRPQRRAPRMPHTPSLPPPTLLEDEDGDAEAAKTTNPAPTNAASTRAATQVKGTAEEVQQAPARFSSSSSPPTQDASYPLSPPSSSPPTAYRASSAATAALQRQLEAALVIYDDRVPPEWRTGRHAQPFAGAGAAALSREPVATWMVLREPVRDVRARGTASHTPCHVPPDSKASARANTFGCRPVLHIANRRRASFSLLRTHEHRSHRGELGKDDAAEMLERAATGSSGARTPRSSTHGDRLTSSRTPSPRATQRVSSTSGRSHVSDAVVQQLLQQYGPHAPQRGNSKTDATADDSLDDVPDAMAAGRVSLMPARDLNTAKMRDATAKRPSSPSKRRKTGEVGDVDILNYRSTRSH</sequence>
<feature type="compositionally biased region" description="Polar residues" evidence="1">
    <location>
        <begin position="821"/>
        <end position="840"/>
    </location>
</feature>
<keyword evidence="3" id="KW-1185">Reference proteome</keyword>
<feature type="compositionally biased region" description="Low complexity" evidence="1">
    <location>
        <begin position="635"/>
        <end position="655"/>
    </location>
</feature>
<dbReference type="RefSeq" id="XP_015657658.1">
    <property type="nucleotide sequence ID" value="XM_015803833.1"/>
</dbReference>
<proteinExistence type="predicted"/>
<feature type="compositionally biased region" description="Polar residues" evidence="1">
    <location>
        <begin position="529"/>
        <end position="540"/>
    </location>
</feature>
<gene>
    <name evidence="2" type="ORF">ABB37_05703</name>
</gene>
<feature type="compositionally biased region" description="Polar residues" evidence="1">
    <location>
        <begin position="802"/>
        <end position="813"/>
    </location>
</feature>
<feature type="region of interest" description="Disordered" evidence="1">
    <location>
        <begin position="102"/>
        <end position="367"/>
    </location>
</feature>
<name>A0A0M9FZP0_LEPPY</name>
<dbReference type="GeneID" id="26905993"/>
<feature type="compositionally biased region" description="Low complexity" evidence="1">
    <location>
        <begin position="132"/>
        <end position="151"/>
    </location>
</feature>
<feature type="region of interest" description="Disordered" evidence="1">
    <location>
        <begin position="800"/>
        <end position="841"/>
    </location>
</feature>
<reference evidence="2 3" key="1">
    <citation type="submission" date="2015-07" db="EMBL/GenBank/DDBJ databases">
        <title>High-quality genome of monoxenous trypanosomatid Leptomonas pyrrhocoris.</title>
        <authorList>
            <person name="Flegontov P."/>
            <person name="Butenko A."/>
            <person name="Firsov S."/>
            <person name="Vlcek C."/>
            <person name="Logacheva M.D."/>
            <person name="Field M."/>
            <person name="Filatov D."/>
            <person name="Flegontova O."/>
            <person name="Gerasimov E."/>
            <person name="Jackson A.P."/>
            <person name="Kelly S."/>
            <person name="Opperdoes F."/>
            <person name="O'Reilly A."/>
            <person name="Votypka J."/>
            <person name="Yurchenko V."/>
            <person name="Lukes J."/>
        </authorList>
    </citation>
    <scope>NUCLEOTIDE SEQUENCE [LARGE SCALE GENOMIC DNA]</scope>
    <source>
        <strain evidence="2">H10</strain>
    </source>
</reference>
<feature type="region of interest" description="Disordered" evidence="1">
    <location>
        <begin position="856"/>
        <end position="933"/>
    </location>
</feature>
<feature type="compositionally biased region" description="Acidic residues" evidence="1">
    <location>
        <begin position="869"/>
        <end position="878"/>
    </location>
</feature>
<feature type="region of interest" description="Disordered" evidence="1">
    <location>
        <begin position="732"/>
        <end position="752"/>
    </location>
</feature>
<feature type="region of interest" description="Disordered" evidence="1">
    <location>
        <begin position="1"/>
        <end position="84"/>
    </location>
</feature>
<feature type="compositionally biased region" description="Low complexity" evidence="1">
    <location>
        <begin position="183"/>
        <end position="193"/>
    </location>
</feature>
<accession>A0A0M9FZP0</accession>
<dbReference type="OrthoDB" id="10678604at2759"/>
<feature type="compositionally biased region" description="Low complexity" evidence="1">
    <location>
        <begin position="201"/>
        <end position="210"/>
    </location>
</feature>
<dbReference type="AlphaFoldDB" id="A0A0M9FZP0"/>
<feature type="compositionally biased region" description="Polar residues" evidence="1">
    <location>
        <begin position="172"/>
        <end position="182"/>
    </location>
</feature>
<organism evidence="2 3">
    <name type="scientific">Leptomonas pyrrhocoris</name>
    <name type="common">Firebug parasite</name>
    <dbReference type="NCBI Taxonomy" id="157538"/>
    <lineage>
        <taxon>Eukaryota</taxon>
        <taxon>Discoba</taxon>
        <taxon>Euglenozoa</taxon>
        <taxon>Kinetoplastea</taxon>
        <taxon>Metakinetoplastina</taxon>
        <taxon>Trypanosomatida</taxon>
        <taxon>Trypanosomatidae</taxon>
        <taxon>Leishmaniinae</taxon>
        <taxon>Leptomonas</taxon>
    </lineage>
</organism>
<dbReference type="EMBL" id="LGTL01000011">
    <property type="protein sequence ID" value="KPA79219.1"/>
    <property type="molecule type" value="Genomic_DNA"/>
</dbReference>
<feature type="compositionally biased region" description="Low complexity" evidence="1">
    <location>
        <begin position="463"/>
        <end position="479"/>
    </location>
</feature>
<dbReference type="OMA" id="PLTCRPI"/>
<evidence type="ECO:0000313" key="3">
    <source>
        <dbReference type="Proteomes" id="UP000037923"/>
    </source>
</evidence>
<feature type="compositionally biased region" description="Low complexity" evidence="1">
    <location>
        <begin position="226"/>
        <end position="266"/>
    </location>
</feature>
<comment type="caution">
    <text evidence="2">The sequence shown here is derived from an EMBL/GenBank/DDBJ whole genome shotgun (WGS) entry which is preliminary data.</text>
</comment>
<dbReference type="Proteomes" id="UP000037923">
    <property type="component" value="Unassembled WGS sequence"/>
</dbReference>
<feature type="compositionally biased region" description="Low complexity" evidence="1">
    <location>
        <begin position="422"/>
        <end position="439"/>
    </location>
</feature>